<accession>W4H0T6</accession>
<dbReference type="Pfam" id="PF24681">
    <property type="entry name" value="Kelch_KLHDC2_KLHL20_DRC7"/>
    <property type="match status" value="1"/>
</dbReference>
<keyword evidence="2" id="KW-0472">Membrane</keyword>
<keyword evidence="1" id="KW-0862">Zinc</keyword>
<dbReference type="EMBL" id="KI913118">
    <property type="protein sequence ID" value="ETV85186.1"/>
    <property type="molecule type" value="Genomic_DNA"/>
</dbReference>
<dbReference type="InterPro" id="IPR015915">
    <property type="entry name" value="Kelch-typ_b-propeller"/>
</dbReference>
<dbReference type="SUPFAM" id="SSF117281">
    <property type="entry name" value="Kelch motif"/>
    <property type="match status" value="1"/>
</dbReference>
<dbReference type="PANTHER" id="PTHR23244">
    <property type="entry name" value="KELCH REPEAT DOMAIN"/>
    <property type="match status" value="1"/>
</dbReference>
<gene>
    <name evidence="4" type="ORF">H257_03013</name>
</gene>
<dbReference type="SUPFAM" id="SSF57850">
    <property type="entry name" value="RING/U-box"/>
    <property type="match status" value="1"/>
</dbReference>
<protein>
    <recommendedName>
        <fullName evidence="3">RING-type domain-containing protein</fullName>
    </recommendedName>
</protein>
<dbReference type="InterPro" id="IPR001841">
    <property type="entry name" value="Znf_RING"/>
</dbReference>
<keyword evidence="2" id="KW-0812">Transmembrane</keyword>
<dbReference type="OrthoDB" id="199876at2759"/>
<dbReference type="RefSeq" id="XP_009825204.1">
    <property type="nucleotide sequence ID" value="XM_009826902.1"/>
</dbReference>
<name>W4H0T6_APHAT</name>
<reference evidence="4" key="1">
    <citation type="submission" date="2013-12" db="EMBL/GenBank/DDBJ databases">
        <title>The Genome Sequence of Aphanomyces astaci APO3.</title>
        <authorList>
            <consortium name="The Broad Institute Genomics Platform"/>
            <person name="Russ C."/>
            <person name="Tyler B."/>
            <person name="van West P."/>
            <person name="Dieguez-Uribeondo J."/>
            <person name="Young S.K."/>
            <person name="Zeng Q."/>
            <person name="Gargeya S."/>
            <person name="Fitzgerald M."/>
            <person name="Abouelleil A."/>
            <person name="Alvarado L."/>
            <person name="Chapman S.B."/>
            <person name="Gainer-Dewar J."/>
            <person name="Goldberg J."/>
            <person name="Griggs A."/>
            <person name="Gujja S."/>
            <person name="Hansen M."/>
            <person name="Howarth C."/>
            <person name="Imamovic A."/>
            <person name="Ireland A."/>
            <person name="Larimer J."/>
            <person name="McCowan C."/>
            <person name="Murphy C."/>
            <person name="Pearson M."/>
            <person name="Poon T.W."/>
            <person name="Priest M."/>
            <person name="Roberts A."/>
            <person name="Saif S."/>
            <person name="Shea T."/>
            <person name="Sykes S."/>
            <person name="Wortman J."/>
            <person name="Nusbaum C."/>
            <person name="Birren B."/>
        </authorList>
    </citation>
    <scope>NUCLEOTIDE SEQUENCE [LARGE SCALE GENOMIC DNA]</scope>
    <source>
        <strain evidence="4">APO3</strain>
    </source>
</reference>
<dbReference type="Gene3D" id="3.30.40.10">
    <property type="entry name" value="Zinc/RING finger domain, C3HC4 (zinc finger)"/>
    <property type="match status" value="1"/>
</dbReference>
<feature type="transmembrane region" description="Helical" evidence="2">
    <location>
        <begin position="420"/>
        <end position="446"/>
    </location>
</feature>
<evidence type="ECO:0000256" key="1">
    <source>
        <dbReference type="PROSITE-ProRule" id="PRU00175"/>
    </source>
</evidence>
<dbReference type="VEuPathDB" id="FungiDB:H257_03013"/>
<dbReference type="GeneID" id="20805009"/>
<sequence length="568" mass="63695">MAAHCVVWWNKHQHVLVVVACSTSIGSLESGYVSRWHALCELLWYTVKAARRTTGKWTKLSGPDANSPARREGTILQVIGDIAYIYGGLTNNTMFTDTWKFDLLHLEWTRLVTTVSPGYRFDHVGTTHGTDVYVFGGSVSNTSRLQSGTLSQMNDMWKLDSLIDQWVQITPPSCIHRLPAPRTEAVAVPTGDAMVVFGGVVLPSSNESAADFNDIWQFRYDTETWREVVPKANTPLPLPRFSHTATTVTVHGVRHMIVLSGRHIIRDGWSVLADAWMLPLVLDDNDEAPTWILLSVSPVYNRLFGGAVSVSSSLWMFGGFAFYSHSERDGLAYSDTVAADIASLMDNKVTLFYDYTSSDETTRSSPHARFHHAMAVWRDQVLVFGGKFLQSYGDLWLRNTTMFPTDPNPYQPRPNALSSVVFVFVSVFWLSSVVGYLCLFAIRICFPPFNFRVRMMPLPPLRHRGLSFDEITAFKLVPFVARKDGGGSDELCSICLADFEPRERLRELSCQHRYHPACIDTWLAKSQSCPLCKRHLASPKATTWAGRVARHRVTAAAPAQQTSTHTPR</sequence>
<dbReference type="GO" id="GO:0008270">
    <property type="term" value="F:zinc ion binding"/>
    <property type="evidence" value="ECO:0007669"/>
    <property type="project" value="UniProtKB-KW"/>
</dbReference>
<evidence type="ECO:0000259" key="3">
    <source>
        <dbReference type="PROSITE" id="PS50089"/>
    </source>
</evidence>
<dbReference type="CDD" id="cd16454">
    <property type="entry name" value="RING-H2_PA-TM-RING"/>
    <property type="match status" value="1"/>
</dbReference>
<dbReference type="AlphaFoldDB" id="W4H0T6"/>
<organism evidence="4">
    <name type="scientific">Aphanomyces astaci</name>
    <name type="common">Crayfish plague agent</name>
    <dbReference type="NCBI Taxonomy" id="112090"/>
    <lineage>
        <taxon>Eukaryota</taxon>
        <taxon>Sar</taxon>
        <taxon>Stramenopiles</taxon>
        <taxon>Oomycota</taxon>
        <taxon>Saprolegniomycetes</taxon>
        <taxon>Saprolegniales</taxon>
        <taxon>Verrucalvaceae</taxon>
        <taxon>Aphanomyces</taxon>
    </lineage>
</organism>
<keyword evidence="1" id="KW-0479">Metal-binding</keyword>
<keyword evidence="2" id="KW-1133">Transmembrane helix</keyword>
<dbReference type="PROSITE" id="PS50089">
    <property type="entry name" value="ZF_RING_2"/>
    <property type="match status" value="1"/>
</dbReference>
<dbReference type="InterPro" id="IPR013083">
    <property type="entry name" value="Znf_RING/FYVE/PHD"/>
</dbReference>
<feature type="domain" description="RING-type" evidence="3">
    <location>
        <begin position="492"/>
        <end position="533"/>
    </location>
</feature>
<dbReference type="SMART" id="SM00184">
    <property type="entry name" value="RING"/>
    <property type="match status" value="1"/>
</dbReference>
<dbReference type="Gene3D" id="2.120.10.80">
    <property type="entry name" value="Kelch-type beta propeller"/>
    <property type="match status" value="2"/>
</dbReference>
<evidence type="ECO:0000256" key="2">
    <source>
        <dbReference type="SAM" id="Phobius"/>
    </source>
</evidence>
<keyword evidence="1" id="KW-0863">Zinc-finger</keyword>
<proteinExistence type="predicted"/>
<evidence type="ECO:0000313" key="4">
    <source>
        <dbReference type="EMBL" id="ETV85186.1"/>
    </source>
</evidence>
<dbReference type="Pfam" id="PF13639">
    <property type="entry name" value="zf-RING_2"/>
    <property type="match status" value="1"/>
</dbReference>